<accession>A0A1A9ZPU7</accession>
<keyword evidence="8" id="KW-1185">Reference proteome</keyword>
<evidence type="ECO:0000313" key="7">
    <source>
        <dbReference type="EnsemblMetazoa" id="GPAI021301-PA"/>
    </source>
</evidence>
<dbReference type="VEuPathDB" id="VectorBase:GPAI021301"/>
<evidence type="ECO:0000256" key="2">
    <source>
        <dbReference type="ARBA" id="ARBA00022670"/>
    </source>
</evidence>
<dbReference type="GO" id="GO:0006508">
    <property type="term" value="P:proteolysis"/>
    <property type="evidence" value="ECO:0007669"/>
    <property type="project" value="UniProtKB-KW"/>
</dbReference>
<proteinExistence type="inferred from homology"/>
<protein>
    <recommendedName>
        <fullName evidence="6">Ubiquitin-like protease family profile domain-containing protein</fullName>
    </recommendedName>
</protein>
<organism evidence="7 8">
    <name type="scientific">Glossina pallidipes</name>
    <name type="common">Tsetse fly</name>
    <dbReference type="NCBI Taxonomy" id="7398"/>
    <lineage>
        <taxon>Eukaryota</taxon>
        <taxon>Metazoa</taxon>
        <taxon>Ecdysozoa</taxon>
        <taxon>Arthropoda</taxon>
        <taxon>Hexapoda</taxon>
        <taxon>Insecta</taxon>
        <taxon>Pterygota</taxon>
        <taxon>Neoptera</taxon>
        <taxon>Endopterygota</taxon>
        <taxon>Diptera</taxon>
        <taxon>Brachycera</taxon>
        <taxon>Muscomorpha</taxon>
        <taxon>Hippoboscoidea</taxon>
        <taxon>Glossinidae</taxon>
        <taxon>Glossina</taxon>
    </lineage>
</organism>
<dbReference type="SUPFAM" id="SSF54001">
    <property type="entry name" value="Cysteine proteinases"/>
    <property type="match status" value="2"/>
</dbReference>
<evidence type="ECO:0000256" key="1">
    <source>
        <dbReference type="ARBA" id="ARBA00005234"/>
    </source>
</evidence>
<dbReference type="InterPro" id="IPR038765">
    <property type="entry name" value="Papain-like_cys_pep_sf"/>
</dbReference>
<keyword evidence="2" id="KW-0645">Protease</keyword>
<dbReference type="Proteomes" id="UP000092445">
    <property type="component" value="Unassembled WGS sequence"/>
</dbReference>
<reference evidence="8" key="1">
    <citation type="submission" date="2014-03" db="EMBL/GenBank/DDBJ databases">
        <authorList>
            <person name="Aksoy S."/>
            <person name="Warren W."/>
            <person name="Wilson R.K."/>
        </authorList>
    </citation>
    <scope>NUCLEOTIDE SEQUENCE [LARGE SCALE GENOMIC DNA]</scope>
    <source>
        <strain evidence="8">IAEA</strain>
    </source>
</reference>
<evidence type="ECO:0000259" key="6">
    <source>
        <dbReference type="PROSITE" id="PS50600"/>
    </source>
</evidence>
<dbReference type="PROSITE" id="PS50600">
    <property type="entry name" value="ULP_PROTEASE"/>
    <property type="match status" value="1"/>
</dbReference>
<feature type="domain" description="Ubiquitin-like protease family profile" evidence="6">
    <location>
        <begin position="11"/>
        <end position="438"/>
    </location>
</feature>
<dbReference type="InterPro" id="IPR003653">
    <property type="entry name" value="Peptidase_C48_C"/>
</dbReference>
<evidence type="ECO:0000313" key="8">
    <source>
        <dbReference type="Proteomes" id="UP000092445"/>
    </source>
</evidence>
<dbReference type="Pfam" id="PF02902">
    <property type="entry name" value="Peptidase_C48"/>
    <property type="match status" value="1"/>
</dbReference>
<dbReference type="EnsemblMetazoa" id="GPAI021301-RA">
    <property type="protein sequence ID" value="GPAI021301-PA"/>
    <property type="gene ID" value="GPAI021301"/>
</dbReference>
<feature type="region of interest" description="Disordered" evidence="5">
    <location>
        <begin position="321"/>
        <end position="364"/>
    </location>
</feature>
<evidence type="ECO:0000256" key="5">
    <source>
        <dbReference type="SAM" id="MobiDB-lite"/>
    </source>
</evidence>
<feature type="region of interest" description="Disordered" evidence="5">
    <location>
        <begin position="464"/>
        <end position="494"/>
    </location>
</feature>
<dbReference type="AlphaFoldDB" id="A0A1A9ZPU7"/>
<dbReference type="GO" id="GO:0016926">
    <property type="term" value="P:protein desumoylation"/>
    <property type="evidence" value="ECO:0007669"/>
    <property type="project" value="UniProtKB-ARBA"/>
</dbReference>
<reference evidence="7" key="2">
    <citation type="submission" date="2020-05" db="UniProtKB">
        <authorList>
            <consortium name="EnsemblMetazoa"/>
        </authorList>
    </citation>
    <scope>IDENTIFICATION</scope>
    <source>
        <strain evidence="7">IAEA</strain>
    </source>
</reference>
<evidence type="ECO:0000256" key="4">
    <source>
        <dbReference type="ARBA" id="ARBA00022807"/>
    </source>
</evidence>
<dbReference type="PANTHER" id="PTHR46915:SF2">
    <property type="entry name" value="UBIQUITIN-LIKE PROTEASE 4"/>
    <property type="match status" value="1"/>
</dbReference>
<comment type="similarity">
    <text evidence="1">Belongs to the peptidase C48 family.</text>
</comment>
<dbReference type="GO" id="GO:0008234">
    <property type="term" value="F:cysteine-type peptidase activity"/>
    <property type="evidence" value="ECO:0007669"/>
    <property type="project" value="UniProtKB-KW"/>
</dbReference>
<keyword evidence="3" id="KW-0378">Hydrolase</keyword>
<name>A0A1A9ZPU7_GLOPL</name>
<dbReference type="PANTHER" id="PTHR46915">
    <property type="entry name" value="UBIQUITIN-LIKE PROTEASE 4-RELATED"/>
    <property type="match status" value="1"/>
</dbReference>
<dbReference type="Gene3D" id="3.40.395.10">
    <property type="entry name" value="Adenoviral Proteinase, Chain A"/>
    <property type="match status" value="2"/>
</dbReference>
<evidence type="ECO:0000256" key="3">
    <source>
        <dbReference type="ARBA" id="ARBA00022801"/>
    </source>
</evidence>
<keyword evidence="4" id="KW-0788">Thiol protease</keyword>
<dbReference type="STRING" id="7398.A0A1A9ZPU7"/>
<sequence length="494" mass="55074">MNRNFVSYSKVTISSKDFQRLSPGRWLSDNIIELYSQWLLAERTATIIRRQVHIFSPFSYAKIARETPNWELLRRHTRRVANLGCLIVPVCTKSRWRLFIIARSDITSKQGAIFAVDPLSGYANEPIAANLRPYLEFLTMTKHKRDINIDARAMPMSEAGRLGPTHIAGGLVHGRRRTAHEEGAQASSAGLGGKSDTGDDIAIVMPDEQPISIRAMTVVKRSLTIMGKEVRLDYIEPAVGLLGDEAPPARLELGDNAEWVSLEEDDPLCQYLRAKFSKTAEKEWECIEGPTKSLPGAYTPNGLSLNNAGKYATETAARAITPNAQSKKSRTTMHADRPGNAELEPTSPSGTTRGRAGVPNSPSVLTKPFHNCKPGCNRETGEPIATTLRRYLEFLNMKKYKCDINVDQKSMPMVKVAVPVQPNQTDCGIFLLKNMELYLCQNQAGWDPLTLPEIWDREGKVHSCGDRGSASGARWQRRKGPDQCHKINQKKRHN</sequence>